<protein>
    <submittedName>
        <fullName evidence="2">Uncharacterized protein</fullName>
    </submittedName>
</protein>
<reference evidence="2 3" key="2">
    <citation type="journal article" date="2019" name="G3 (Bethesda)">
        <title>Hybrid Assembly of the Genome of the Entomopathogenic Nematode Steinernema carpocapsae Identifies the X-Chromosome.</title>
        <authorList>
            <person name="Serra L."/>
            <person name="Macchietto M."/>
            <person name="Macias-Munoz A."/>
            <person name="McGill C.J."/>
            <person name="Rodriguez I.M."/>
            <person name="Rodriguez B."/>
            <person name="Murad R."/>
            <person name="Mortazavi A."/>
        </authorList>
    </citation>
    <scope>NUCLEOTIDE SEQUENCE [LARGE SCALE GENOMIC DNA]</scope>
    <source>
        <strain evidence="2 3">ALL</strain>
    </source>
</reference>
<comment type="caution">
    <text evidence="2">The sequence shown here is derived from an EMBL/GenBank/DDBJ whole genome shotgun (WGS) entry which is preliminary data.</text>
</comment>
<evidence type="ECO:0000313" key="2">
    <source>
        <dbReference type="EMBL" id="TKR87137.1"/>
    </source>
</evidence>
<name>A0A4U5NUE3_STECR</name>
<evidence type="ECO:0000313" key="3">
    <source>
        <dbReference type="Proteomes" id="UP000298663"/>
    </source>
</evidence>
<accession>A0A4U5NUE3</accession>
<keyword evidence="3" id="KW-1185">Reference proteome</keyword>
<feature type="compositionally biased region" description="Basic and acidic residues" evidence="1">
    <location>
        <begin position="105"/>
        <end position="120"/>
    </location>
</feature>
<organism evidence="2 3">
    <name type="scientific">Steinernema carpocapsae</name>
    <name type="common">Entomopathogenic nematode</name>
    <dbReference type="NCBI Taxonomy" id="34508"/>
    <lineage>
        <taxon>Eukaryota</taxon>
        <taxon>Metazoa</taxon>
        <taxon>Ecdysozoa</taxon>
        <taxon>Nematoda</taxon>
        <taxon>Chromadorea</taxon>
        <taxon>Rhabditida</taxon>
        <taxon>Tylenchina</taxon>
        <taxon>Panagrolaimomorpha</taxon>
        <taxon>Strongyloidoidea</taxon>
        <taxon>Steinernematidae</taxon>
        <taxon>Steinernema</taxon>
    </lineage>
</organism>
<proteinExistence type="predicted"/>
<dbReference type="Proteomes" id="UP000298663">
    <property type="component" value="Unassembled WGS sequence"/>
</dbReference>
<gene>
    <name evidence="2" type="ORF">L596_011590</name>
</gene>
<evidence type="ECO:0000256" key="1">
    <source>
        <dbReference type="SAM" id="MobiDB-lite"/>
    </source>
</evidence>
<feature type="region of interest" description="Disordered" evidence="1">
    <location>
        <begin position="1"/>
        <end position="20"/>
    </location>
</feature>
<dbReference type="AlphaFoldDB" id="A0A4U5NUE3"/>
<dbReference type="EMBL" id="AZBU02000003">
    <property type="protein sequence ID" value="TKR87137.1"/>
    <property type="molecule type" value="Genomic_DNA"/>
</dbReference>
<feature type="region of interest" description="Disordered" evidence="1">
    <location>
        <begin position="94"/>
        <end position="160"/>
    </location>
</feature>
<reference evidence="2 3" key="1">
    <citation type="journal article" date="2015" name="Genome Biol.">
        <title>Comparative genomics of Steinernema reveals deeply conserved gene regulatory networks.</title>
        <authorList>
            <person name="Dillman A.R."/>
            <person name="Macchietto M."/>
            <person name="Porter C.F."/>
            <person name="Rogers A."/>
            <person name="Williams B."/>
            <person name="Antoshechkin I."/>
            <person name="Lee M.M."/>
            <person name="Goodwin Z."/>
            <person name="Lu X."/>
            <person name="Lewis E.E."/>
            <person name="Goodrich-Blair H."/>
            <person name="Stock S.P."/>
            <person name="Adams B.J."/>
            <person name="Sternberg P.W."/>
            <person name="Mortazavi A."/>
        </authorList>
    </citation>
    <scope>NUCLEOTIDE SEQUENCE [LARGE SCALE GENOMIC DNA]</scope>
    <source>
        <strain evidence="2 3">ALL</strain>
    </source>
</reference>
<sequence length="160" mass="17576">MNRKNHNCCKQSDLESPLPATRSQLRVEMKQRESAGGLARNGLLKAGIRVTNQKNETLILRRCVNQNINVLHPAGVIDTSHVAAINMYSEAINSRFRGPPSAASKTDHDRSAAEDARENEVSGLKRKTTTRNRGGFVKHEEEGLKPGSQLSTDRPGRHGG</sequence>